<dbReference type="Pfam" id="PF06985">
    <property type="entry name" value="HET"/>
    <property type="match status" value="1"/>
</dbReference>
<accession>A0A6A6TCM9</accession>
<reference evidence="3" key="1">
    <citation type="journal article" date="2020" name="Stud. Mycol.">
        <title>101 Dothideomycetes genomes: a test case for predicting lifestyles and emergence of pathogens.</title>
        <authorList>
            <person name="Haridas S."/>
            <person name="Albert R."/>
            <person name="Binder M."/>
            <person name="Bloem J."/>
            <person name="Labutti K."/>
            <person name="Salamov A."/>
            <person name="Andreopoulos B."/>
            <person name="Baker S."/>
            <person name="Barry K."/>
            <person name="Bills G."/>
            <person name="Bluhm B."/>
            <person name="Cannon C."/>
            <person name="Castanera R."/>
            <person name="Culley D."/>
            <person name="Daum C."/>
            <person name="Ezra D."/>
            <person name="Gonzalez J."/>
            <person name="Henrissat B."/>
            <person name="Kuo A."/>
            <person name="Liang C."/>
            <person name="Lipzen A."/>
            <person name="Lutzoni F."/>
            <person name="Magnuson J."/>
            <person name="Mondo S."/>
            <person name="Nolan M."/>
            <person name="Ohm R."/>
            <person name="Pangilinan J."/>
            <person name="Park H.-J."/>
            <person name="Ramirez L."/>
            <person name="Alfaro M."/>
            <person name="Sun H."/>
            <person name="Tritt A."/>
            <person name="Yoshinaga Y."/>
            <person name="Zwiers L.-H."/>
            <person name="Turgeon B."/>
            <person name="Goodwin S."/>
            <person name="Spatafora J."/>
            <person name="Crous P."/>
            <person name="Grigoriev I."/>
        </authorList>
    </citation>
    <scope>NUCLEOTIDE SEQUENCE</scope>
    <source>
        <strain evidence="3">CBS 122681</strain>
    </source>
</reference>
<dbReference type="Proteomes" id="UP000799324">
    <property type="component" value="Unassembled WGS sequence"/>
</dbReference>
<proteinExistence type="predicted"/>
<protein>
    <submittedName>
        <fullName evidence="3">HET-domain-containing protein</fullName>
    </submittedName>
</protein>
<dbReference type="PANTHER" id="PTHR24148:SF64">
    <property type="entry name" value="HETEROKARYON INCOMPATIBILITY DOMAIN-CONTAINING PROTEIN"/>
    <property type="match status" value="1"/>
</dbReference>
<dbReference type="InterPro" id="IPR010730">
    <property type="entry name" value="HET"/>
</dbReference>
<evidence type="ECO:0000256" key="1">
    <source>
        <dbReference type="SAM" id="MobiDB-lite"/>
    </source>
</evidence>
<dbReference type="OrthoDB" id="5029321at2759"/>
<name>A0A6A6TCM9_9PLEO</name>
<gene>
    <name evidence="3" type="ORF">K491DRAFT_677939</name>
</gene>
<dbReference type="EMBL" id="MU004334">
    <property type="protein sequence ID" value="KAF2656653.1"/>
    <property type="molecule type" value="Genomic_DNA"/>
</dbReference>
<evidence type="ECO:0000313" key="4">
    <source>
        <dbReference type="Proteomes" id="UP000799324"/>
    </source>
</evidence>
<evidence type="ECO:0000259" key="2">
    <source>
        <dbReference type="Pfam" id="PF06985"/>
    </source>
</evidence>
<dbReference type="InterPro" id="IPR052895">
    <property type="entry name" value="HetReg/Transcr_Mod"/>
</dbReference>
<organism evidence="3 4">
    <name type="scientific">Lophiostoma macrostomum CBS 122681</name>
    <dbReference type="NCBI Taxonomy" id="1314788"/>
    <lineage>
        <taxon>Eukaryota</taxon>
        <taxon>Fungi</taxon>
        <taxon>Dikarya</taxon>
        <taxon>Ascomycota</taxon>
        <taxon>Pezizomycotina</taxon>
        <taxon>Dothideomycetes</taxon>
        <taxon>Pleosporomycetidae</taxon>
        <taxon>Pleosporales</taxon>
        <taxon>Lophiostomataceae</taxon>
        <taxon>Lophiostoma</taxon>
    </lineage>
</organism>
<dbReference type="PANTHER" id="PTHR24148">
    <property type="entry name" value="ANKYRIN REPEAT DOMAIN-CONTAINING PROTEIN 39 HOMOLOG-RELATED"/>
    <property type="match status" value="1"/>
</dbReference>
<feature type="region of interest" description="Disordered" evidence="1">
    <location>
        <begin position="572"/>
        <end position="594"/>
    </location>
</feature>
<sequence>MGSEDEIFDYRKRVIDALPRCINSHFNASLNPTGWVDTTHLPVSDDGEIWAEAEHEVILSRYTRLLDLATTPAIDVGHVSTLTSSMFSDEEAYPLPPYDEVPLCPKTEEVRLLQLLPGEYNDPIFCDLFQVDSVGLYEYDTLSYVWREHRSDPDNARTVYVNGWENPITQNLDTALRALRDGNEPRLLWIDALCINQKSIFEKSSQVAKMGAIYKAARKVLIFLGPENRASDLVFRFLENGYSELPDLGQNDRRSPLSGMEAVAYLVEHHLSLIEAFIDVLFRPWFSRLWVRQEYIRANEVPVLYCGRRNIAFSEAAFNLLCEAVLLLPTLLKQPMSDTIVSRSYHEVYSRAISVFQTMKASNTYPERLDSWLNNEGISQCEATDARDHIFGLCALLDTTASVVLKADYSKSVEDVYLQASAWVLMMEQSPKTLIEYPALGCDGMPSWVMDFSKARPTSRHHDFVATVDCDLLGTHDDALWEIEGTSDNDEDVEVNVKDETHSKHSAITNSSVEDDRDTVEERYDEEITLQPSSFDIRMLRKPTWSFKHLGSAIEPERQIEQDAATVSIASSHQLGKEEKPDEHTKEEASIGSEPPTIHCSIYKQALAIPGVEFDIIDEVYNFESLNRIEAVSNLWQLEKLFQLNTASEPSHGISSIQRKSYLLQWVLKVPMNHMISILIPGSKHYLDYLAAELDQFDVHLSDYLCEDLLGALLFDYPSFESEMNCGTDLEMASSSCPTTDVVVQFSQLRLTGRRYDALRAHLVHEDLEHTCQLLNHLYNLAHFILPSFLYDSEPPRSQHLTTHYRNAFFPPAPSSSSHSASTSAPASTSYVETITSQSTSLHAQPRTPLDLLQAWENEREDIFAQLFQSCCFFRTKAGFPGLAAFGLKGVRVGDKVVVLQGVPMPMVVRDFGDVGGGERGLGDVRLVGPVVVRGIMGGEVGGLVGEGVLERRVVRVR</sequence>
<feature type="domain" description="Heterokaryon incompatibility" evidence="2">
    <location>
        <begin position="139"/>
        <end position="294"/>
    </location>
</feature>
<evidence type="ECO:0000313" key="3">
    <source>
        <dbReference type="EMBL" id="KAF2656653.1"/>
    </source>
</evidence>
<feature type="region of interest" description="Disordered" evidence="1">
    <location>
        <begin position="501"/>
        <end position="520"/>
    </location>
</feature>
<dbReference type="AlphaFoldDB" id="A0A6A6TCM9"/>
<feature type="compositionally biased region" description="Basic and acidic residues" evidence="1">
    <location>
        <begin position="575"/>
        <end position="589"/>
    </location>
</feature>
<keyword evidence="4" id="KW-1185">Reference proteome</keyword>